<evidence type="ECO:0000313" key="3">
    <source>
        <dbReference type="Proteomes" id="UP000236291"/>
    </source>
</evidence>
<proteinExistence type="predicted"/>
<evidence type="ECO:0000256" key="1">
    <source>
        <dbReference type="SAM" id="MobiDB-lite"/>
    </source>
</evidence>
<feature type="compositionally biased region" description="Basic and acidic residues" evidence="1">
    <location>
        <begin position="63"/>
        <end position="85"/>
    </location>
</feature>
<gene>
    <name evidence="2" type="ORF">L195_g049683</name>
</gene>
<feature type="region of interest" description="Disordered" evidence="1">
    <location>
        <begin position="56"/>
        <end position="85"/>
    </location>
</feature>
<accession>A0A2K3JPX5</accession>
<name>A0A2K3JPX5_TRIPR</name>
<organism evidence="2 3">
    <name type="scientific">Trifolium pratense</name>
    <name type="common">Red clover</name>
    <dbReference type="NCBI Taxonomy" id="57577"/>
    <lineage>
        <taxon>Eukaryota</taxon>
        <taxon>Viridiplantae</taxon>
        <taxon>Streptophyta</taxon>
        <taxon>Embryophyta</taxon>
        <taxon>Tracheophyta</taxon>
        <taxon>Spermatophyta</taxon>
        <taxon>Magnoliopsida</taxon>
        <taxon>eudicotyledons</taxon>
        <taxon>Gunneridae</taxon>
        <taxon>Pentapetalae</taxon>
        <taxon>rosids</taxon>
        <taxon>fabids</taxon>
        <taxon>Fabales</taxon>
        <taxon>Fabaceae</taxon>
        <taxon>Papilionoideae</taxon>
        <taxon>50 kb inversion clade</taxon>
        <taxon>NPAAA clade</taxon>
        <taxon>Hologalegina</taxon>
        <taxon>IRL clade</taxon>
        <taxon>Trifolieae</taxon>
        <taxon>Trifolium</taxon>
    </lineage>
</organism>
<evidence type="ECO:0000313" key="2">
    <source>
        <dbReference type="EMBL" id="PNX56058.1"/>
    </source>
</evidence>
<dbReference type="Proteomes" id="UP000236291">
    <property type="component" value="Unassembled WGS sequence"/>
</dbReference>
<dbReference type="EMBL" id="ASHM01073796">
    <property type="protein sequence ID" value="PNX56058.1"/>
    <property type="molecule type" value="Genomic_DNA"/>
</dbReference>
<comment type="caution">
    <text evidence="2">The sequence shown here is derived from an EMBL/GenBank/DDBJ whole genome shotgun (WGS) entry which is preliminary data.</text>
</comment>
<reference evidence="2 3" key="2">
    <citation type="journal article" date="2017" name="Front. Plant Sci.">
        <title>Gene Classification and Mining of Molecular Markers Useful in Red Clover (Trifolium pratense) Breeding.</title>
        <authorList>
            <person name="Istvanek J."/>
            <person name="Dluhosova J."/>
            <person name="Dluhos P."/>
            <person name="Patkova L."/>
            <person name="Nedelnik J."/>
            <person name="Repkova J."/>
        </authorList>
    </citation>
    <scope>NUCLEOTIDE SEQUENCE [LARGE SCALE GENOMIC DNA]</scope>
    <source>
        <strain evidence="3">cv. Tatra</strain>
        <tissue evidence="2">Young leaves</tissue>
    </source>
</reference>
<sequence length="85" mass="9470">MMLLWQACSPSSMTESEYRKDLGMVFWGGELFREVDDSDIGDYGVSCGSNKAILRGSVTGDNGQKKEQKSMNKDERKASLEIARV</sequence>
<dbReference type="AlphaFoldDB" id="A0A2K3JPX5"/>
<reference evidence="2 3" key="1">
    <citation type="journal article" date="2014" name="Am. J. Bot.">
        <title>Genome assembly and annotation for red clover (Trifolium pratense; Fabaceae).</title>
        <authorList>
            <person name="Istvanek J."/>
            <person name="Jaros M."/>
            <person name="Krenek A."/>
            <person name="Repkova J."/>
        </authorList>
    </citation>
    <scope>NUCLEOTIDE SEQUENCE [LARGE SCALE GENOMIC DNA]</scope>
    <source>
        <strain evidence="3">cv. Tatra</strain>
        <tissue evidence="2">Young leaves</tissue>
    </source>
</reference>
<protein>
    <submittedName>
        <fullName evidence="2">Uncharacterized protein</fullName>
    </submittedName>
</protein>